<sequence>MILTPESERSEVKEPIYRKAETVWSRLLFLTIIAICSVLIFYIFVIVFSNWGVVISMLMVIPLLYVLLKLFLSLFYRPYCDELDTIQKVSVVIPSFNESPESISNCIHSILAQEYKVHEIIFIDDGSSKSEGFKKSEEIANYVNNNPAITTKMITHQFGKNQGKREAQKWAFQRATGDFVMIIDSDSYFFKSTIKEMMKPFVKEDIWGVTGHVRARNKNQNILTMYQDALYDRAFYVGRGAQSLSGDVLVCSGALSVFRKHFILDNIEDFTLTTFGKKNSIGDDRRLTNMAHSGGGRIVYQATAQCLTDVPSSPKKFLKQQTRWSKSFFIESIRAYRFAWKRPIFLFWLTCELVLWVYFLITLLFHLETFMDYFSWNFLLYQTLYVIMIGFICNAYYARQNFLSFCLSPIYIIIHALWLIPVRIFALCTLNNTKWGTR</sequence>
<evidence type="ECO:0000256" key="4">
    <source>
        <dbReference type="ARBA" id="ARBA00022679"/>
    </source>
</evidence>
<keyword evidence="2" id="KW-1003">Cell membrane</keyword>
<dbReference type="GO" id="GO:0085029">
    <property type="term" value="P:extracellular matrix assembly"/>
    <property type="evidence" value="ECO:0007669"/>
    <property type="project" value="TreeGrafter"/>
</dbReference>
<dbReference type="AlphaFoldDB" id="A0A7X0XE53"/>
<gene>
    <name evidence="7" type="ORF">HCI99_11930</name>
</gene>
<feature type="transmembrane region" description="Helical" evidence="6">
    <location>
        <begin position="27"/>
        <end position="48"/>
    </location>
</feature>
<feature type="transmembrane region" description="Helical" evidence="6">
    <location>
        <begin position="410"/>
        <end position="432"/>
    </location>
</feature>
<dbReference type="GO" id="GO:0050501">
    <property type="term" value="F:hyaluronan synthase activity"/>
    <property type="evidence" value="ECO:0007669"/>
    <property type="project" value="TreeGrafter"/>
</dbReference>
<feature type="transmembrane region" description="Helical" evidence="6">
    <location>
        <begin position="379"/>
        <end position="398"/>
    </location>
</feature>
<reference evidence="7 8" key="1">
    <citation type="submission" date="2020-03" db="EMBL/GenBank/DDBJ databases">
        <title>Soil Listeria distribution.</title>
        <authorList>
            <person name="Liao J."/>
            <person name="Wiedmann M."/>
        </authorList>
    </citation>
    <scope>NUCLEOTIDE SEQUENCE [LARGE SCALE GENOMIC DNA]</scope>
    <source>
        <strain evidence="7 8">FSL L7-1547</strain>
    </source>
</reference>
<dbReference type="InterPro" id="IPR029044">
    <property type="entry name" value="Nucleotide-diphossugar_trans"/>
</dbReference>
<keyword evidence="5 6" id="KW-0472">Membrane</keyword>
<dbReference type="SUPFAM" id="SSF53448">
    <property type="entry name" value="Nucleotide-diphospho-sugar transferases"/>
    <property type="match status" value="1"/>
</dbReference>
<dbReference type="PANTHER" id="PTHR22913">
    <property type="entry name" value="HYALURONAN SYNTHASE"/>
    <property type="match status" value="1"/>
</dbReference>
<keyword evidence="3" id="KW-0328">Glycosyltransferase</keyword>
<evidence type="ECO:0000313" key="7">
    <source>
        <dbReference type="EMBL" id="MBC1492549.1"/>
    </source>
</evidence>
<keyword evidence="4 7" id="KW-0808">Transferase</keyword>
<keyword evidence="6" id="KW-0812">Transmembrane</keyword>
<evidence type="ECO:0000256" key="1">
    <source>
        <dbReference type="ARBA" id="ARBA00004236"/>
    </source>
</evidence>
<name>A0A7X0XE53_9LIST</name>
<evidence type="ECO:0000256" key="6">
    <source>
        <dbReference type="SAM" id="Phobius"/>
    </source>
</evidence>
<protein>
    <submittedName>
        <fullName evidence="7">Glycosyltransferase family 2 protein</fullName>
    </submittedName>
</protein>
<comment type="caution">
    <text evidence="7">The sequence shown here is derived from an EMBL/GenBank/DDBJ whole genome shotgun (WGS) entry which is preliminary data.</text>
</comment>
<evidence type="ECO:0000256" key="5">
    <source>
        <dbReference type="ARBA" id="ARBA00023136"/>
    </source>
</evidence>
<dbReference type="PANTHER" id="PTHR22913:SF12">
    <property type="entry name" value="MANNURONAN SYNTHASE"/>
    <property type="match status" value="1"/>
</dbReference>
<feature type="transmembrane region" description="Helical" evidence="6">
    <location>
        <begin position="344"/>
        <end position="367"/>
    </location>
</feature>
<evidence type="ECO:0000256" key="2">
    <source>
        <dbReference type="ARBA" id="ARBA00022475"/>
    </source>
</evidence>
<keyword evidence="6" id="KW-1133">Transmembrane helix</keyword>
<dbReference type="RefSeq" id="WP_185417781.1">
    <property type="nucleotide sequence ID" value="NZ_JAASTX010000015.1"/>
</dbReference>
<dbReference type="GO" id="GO:0030213">
    <property type="term" value="P:hyaluronan biosynthetic process"/>
    <property type="evidence" value="ECO:0007669"/>
    <property type="project" value="TreeGrafter"/>
</dbReference>
<dbReference type="EMBL" id="JAASTX010000015">
    <property type="protein sequence ID" value="MBC1492549.1"/>
    <property type="molecule type" value="Genomic_DNA"/>
</dbReference>
<feature type="transmembrane region" description="Helical" evidence="6">
    <location>
        <begin position="54"/>
        <end position="76"/>
    </location>
</feature>
<accession>A0A7X0XE53</accession>
<dbReference type="GO" id="GO:0005886">
    <property type="term" value="C:plasma membrane"/>
    <property type="evidence" value="ECO:0007669"/>
    <property type="project" value="UniProtKB-SubCell"/>
</dbReference>
<dbReference type="Pfam" id="PF13641">
    <property type="entry name" value="Glyco_tranf_2_3"/>
    <property type="match status" value="1"/>
</dbReference>
<proteinExistence type="predicted"/>
<organism evidence="7 8">
    <name type="scientific">Listeria booriae</name>
    <dbReference type="NCBI Taxonomy" id="1552123"/>
    <lineage>
        <taxon>Bacteria</taxon>
        <taxon>Bacillati</taxon>
        <taxon>Bacillota</taxon>
        <taxon>Bacilli</taxon>
        <taxon>Bacillales</taxon>
        <taxon>Listeriaceae</taxon>
        <taxon>Listeria</taxon>
    </lineage>
</organism>
<evidence type="ECO:0000313" key="8">
    <source>
        <dbReference type="Proteomes" id="UP000533953"/>
    </source>
</evidence>
<dbReference type="Proteomes" id="UP000533953">
    <property type="component" value="Unassembled WGS sequence"/>
</dbReference>
<comment type="subcellular location">
    <subcellularLocation>
        <location evidence="1">Cell membrane</location>
    </subcellularLocation>
</comment>
<evidence type="ECO:0000256" key="3">
    <source>
        <dbReference type="ARBA" id="ARBA00022676"/>
    </source>
</evidence>
<dbReference type="Gene3D" id="3.90.550.10">
    <property type="entry name" value="Spore Coat Polysaccharide Biosynthesis Protein SpsA, Chain A"/>
    <property type="match status" value="1"/>
</dbReference>